<feature type="signal peptide" evidence="2">
    <location>
        <begin position="1"/>
        <end position="22"/>
    </location>
</feature>
<proteinExistence type="predicted"/>
<dbReference type="PROSITE" id="PS51257">
    <property type="entry name" value="PROKAR_LIPOPROTEIN"/>
    <property type="match status" value="1"/>
</dbReference>
<feature type="coiled-coil region" evidence="1">
    <location>
        <begin position="66"/>
        <end position="119"/>
    </location>
</feature>
<feature type="chain" id="PRO_5009213304" evidence="2">
    <location>
        <begin position="23"/>
        <end position="184"/>
    </location>
</feature>
<evidence type="ECO:0000256" key="1">
    <source>
        <dbReference type="SAM" id="Coils"/>
    </source>
</evidence>
<reference evidence="3 4" key="1">
    <citation type="submission" date="2016-10" db="EMBL/GenBank/DDBJ databases">
        <title>Genome of airborne Acinetobacter sp. 5-2Ac02 in the hospital environment: Species near to Acinetobacter towneri.</title>
        <authorList>
            <person name="Barbosa B."/>
            <person name="Fernandez-Garcia L."/>
            <person name="Gato E."/>
            <person name="Leao R."/>
            <person name="Albano R."/>
            <person name="Fernandez B."/>
            <person name="Fernandez-Cuenca F."/>
            <person name="Marques E."/>
            <person name="Tomas M."/>
        </authorList>
    </citation>
    <scope>NUCLEOTIDE SEQUENCE [LARGE SCALE GENOMIC DNA]</scope>
    <source>
        <strain evidence="3 4">5-2Ac02</strain>
    </source>
</reference>
<sequence length="184" mass="21172">MQITFKHAIAPLTICLAFALSACERSKVEHTDKLSPEDQIMQSQVEQAAIQPFEMTADDPHDIQLLMDYEQRHDKISNDLEDELERLHESKQLDAAFAKDRLKDNIQSALTMLKALDLKTPQGRYIQGLMSEYWEKQAQYLATQDTTSAPYPVSKAQRQQGLADLLQAQQQLEHWRGQYPQLDE</sequence>
<evidence type="ECO:0000313" key="3">
    <source>
        <dbReference type="EMBL" id="OFE43478.1"/>
    </source>
</evidence>
<accession>A0A1E8E265</accession>
<dbReference type="Proteomes" id="UP000186931">
    <property type="component" value="Unassembled WGS sequence"/>
</dbReference>
<evidence type="ECO:0000256" key="2">
    <source>
        <dbReference type="SAM" id="SignalP"/>
    </source>
</evidence>
<dbReference type="STRING" id="202956.BJN41_07385"/>
<keyword evidence="1" id="KW-0175">Coiled coil</keyword>
<protein>
    <submittedName>
        <fullName evidence="3">Uncharacterized protein</fullName>
    </submittedName>
</protein>
<comment type="caution">
    <text evidence="3">The sequence shown here is derived from an EMBL/GenBank/DDBJ whole genome shotgun (WGS) entry which is preliminary data.</text>
</comment>
<dbReference type="EMBL" id="MKQS01000012">
    <property type="protein sequence ID" value="OFE43478.1"/>
    <property type="molecule type" value="Genomic_DNA"/>
</dbReference>
<dbReference type="eggNOG" id="ENOG50328XI">
    <property type="taxonomic scope" value="Bacteria"/>
</dbReference>
<gene>
    <name evidence="3" type="ORF">BJN41_07385</name>
</gene>
<name>A0A1E8E265_9GAMM</name>
<dbReference type="RefSeq" id="WP_019836035.1">
    <property type="nucleotide sequence ID" value="NZ_CP090382.1"/>
</dbReference>
<dbReference type="AlphaFoldDB" id="A0A1E8E265"/>
<evidence type="ECO:0000313" key="4">
    <source>
        <dbReference type="Proteomes" id="UP000186931"/>
    </source>
</evidence>
<organism evidence="3 4">
    <name type="scientific">Acinetobacter towneri</name>
    <dbReference type="NCBI Taxonomy" id="202956"/>
    <lineage>
        <taxon>Bacteria</taxon>
        <taxon>Pseudomonadati</taxon>
        <taxon>Pseudomonadota</taxon>
        <taxon>Gammaproteobacteria</taxon>
        <taxon>Moraxellales</taxon>
        <taxon>Moraxellaceae</taxon>
        <taxon>Acinetobacter</taxon>
    </lineage>
</organism>
<keyword evidence="2" id="KW-0732">Signal</keyword>